<protein>
    <submittedName>
        <fullName evidence="2">Uncharacterized protein</fullName>
    </submittedName>
</protein>
<comment type="caution">
    <text evidence="2">The sequence shown here is derived from an EMBL/GenBank/DDBJ whole genome shotgun (WGS) entry which is preliminary data.</text>
</comment>
<evidence type="ECO:0000313" key="2">
    <source>
        <dbReference type="EMBL" id="MDJ1482388.1"/>
    </source>
</evidence>
<dbReference type="RefSeq" id="WP_313981443.1">
    <property type="nucleotide sequence ID" value="NZ_JASJOS010000007.1"/>
</dbReference>
<gene>
    <name evidence="2" type="ORF">QNI16_17920</name>
</gene>
<reference evidence="2" key="1">
    <citation type="submission" date="2023-05" db="EMBL/GenBank/DDBJ databases">
        <authorList>
            <person name="Zhang X."/>
        </authorList>
    </citation>
    <scope>NUCLEOTIDE SEQUENCE</scope>
    <source>
        <strain evidence="2">YF14B1</strain>
    </source>
</reference>
<accession>A0AAE3U9L3</accession>
<sequence>MFFKNNSTFFPQMFPTYIRYGLLLIGLVLGPISMAQEISEDSLMQEDDPEAVLIAELEAAKKKKPDEKVPLKQPKNMFYGTKVKKNFIKTYSTGGTEIEIFYYILEHKEANPYLQSVQEIVWFNPHKRALQKTLGVDKKDMRLLHGPYKKLRNGKVIAEGYYFMGGKHGRWENYDENYILKDKVKYYNGWPKEAEITYYDSDRKKIKEITAVHYGEKHGMYYAFYEGGQIKARGKYDHNYQIGSWIEYYQFGKHSQMRKKETVYPRRAFDNTEPYISKEWDDKGKLVFDAAKDGKKTDEDDEKNTDKVAKDKEDNETDEKF</sequence>
<feature type="region of interest" description="Disordered" evidence="1">
    <location>
        <begin position="291"/>
        <end position="321"/>
    </location>
</feature>
<evidence type="ECO:0000256" key="1">
    <source>
        <dbReference type="SAM" id="MobiDB-lite"/>
    </source>
</evidence>
<dbReference type="Gene3D" id="3.90.930.1">
    <property type="match status" value="1"/>
</dbReference>
<dbReference type="SUPFAM" id="SSF82185">
    <property type="entry name" value="Histone H3 K4-specific methyltransferase SET7/9 N-terminal domain"/>
    <property type="match status" value="1"/>
</dbReference>
<dbReference type="Proteomes" id="UP001241110">
    <property type="component" value="Unassembled WGS sequence"/>
</dbReference>
<name>A0AAE3U9L3_9BACT</name>
<organism evidence="2 3">
    <name type="scientific">Xanthocytophaga flava</name>
    <dbReference type="NCBI Taxonomy" id="3048013"/>
    <lineage>
        <taxon>Bacteria</taxon>
        <taxon>Pseudomonadati</taxon>
        <taxon>Bacteroidota</taxon>
        <taxon>Cytophagia</taxon>
        <taxon>Cytophagales</taxon>
        <taxon>Rhodocytophagaceae</taxon>
        <taxon>Xanthocytophaga</taxon>
    </lineage>
</organism>
<evidence type="ECO:0000313" key="3">
    <source>
        <dbReference type="Proteomes" id="UP001241110"/>
    </source>
</evidence>
<dbReference type="EMBL" id="JASJOS010000007">
    <property type="protein sequence ID" value="MDJ1482388.1"/>
    <property type="molecule type" value="Genomic_DNA"/>
</dbReference>
<dbReference type="AlphaFoldDB" id="A0AAE3U9L3"/>
<proteinExistence type="predicted"/>